<dbReference type="InterPro" id="IPR038766">
    <property type="entry name" value="Membrane_comp_ABC_pdt"/>
</dbReference>
<keyword evidence="4 6" id="KW-1133">Transmembrane helix</keyword>
<feature type="transmembrane region" description="Helical" evidence="6">
    <location>
        <begin position="502"/>
        <end position="520"/>
    </location>
</feature>
<keyword evidence="3 6" id="KW-0812">Transmembrane</keyword>
<feature type="transmembrane region" description="Helical" evidence="6">
    <location>
        <begin position="418"/>
        <end position="442"/>
    </location>
</feature>
<evidence type="ECO:0000256" key="5">
    <source>
        <dbReference type="ARBA" id="ARBA00023136"/>
    </source>
</evidence>
<keyword evidence="2" id="KW-1003">Cell membrane</keyword>
<evidence type="ECO:0000256" key="6">
    <source>
        <dbReference type="SAM" id="Phobius"/>
    </source>
</evidence>
<feature type="transmembrane region" description="Helical" evidence="6">
    <location>
        <begin position="327"/>
        <end position="353"/>
    </location>
</feature>
<keyword evidence="5 6" id="KW-0472">Membrane</keyword>
<dbReference type="InterPro" id="IPR003838">
    <property type="entry name" value="ABC3_permease_C"/>
</dbReference>
<organism evidence="8">
    <name type="scientific">Acidicaldus sp</name>
    <dbReference type="NCBI Taxonomy" id="1872105"/>
    <lineage>
        <taxon>Bacteria</taxon>
        <taxon>Pseudomonadati</taxon>
        <taxon>Pseudomonadota</taxon>
        <taxon>Alphaproteobacteria</taxon>
        <taxon>Acetobacterales</taxon>
        <taxon>Acetobacteraceae</taxon>
        <taxon>Acidicaldus</taxon>
    </lineage>
</organism>
<dbReference type="PANTHER" id="PTHR30287">
    <property type="entry name" value="MEMBRANE COMPONENT OF PREDICTED ABC SUPERFAMILY METABOLITE UPTAKE TRANSPORTER"/>
    <property type="match status" value="1"/>
</dbReference>
<dbReference type="GO" id="GO:0005886">
    <property type="term" value="C:plasma membrane"/>
    <property type="evidence" value="ECO:0007669"/>
    <property type="project" value="UniProtKB-SubCell"/>
</dbReference>
<name>A0A8J4H948_9PROT</name>
<comment type="caution">
    <text evidence="8">The sequence shown here is derived from an EMBL/GenBank/DDBJ whole genome shotgun (WGS) entry which is preliminary data.</text>
</comment>
<feature type="transmembrane region" description="Helical" evidence="6">
    <location>
        <begin position="373"/>
        <end position="397"/>
    </location>
</feature>
<evidence type="ECO:0000256" key="4">
    <source>
        <dbReference type="ARBA" id="ARBA00022989"/>
    </source>
</evidence>
<dbReference type="PANTHER" id="PTHR30287:SF1">
    <property type="entry name" value="INNER MEMBRANE PROTEIN"/>
    <property type="match status" value="1"/>
</dbReference>
<feature type="transmembrane region" description="Helical" evidence="6">
    <location>
        <begin position="281"/>
        <end position="307"/>
    </location>
</feature>
<accession>A0A8J4H948</accession>
<dbReference type="EMBL" id="DTQM01000050">
    <property type="protein sequence ID" value="HGC42053.1"/>
    <property type="molecule type" value="Genomic_DNA"/>
</dbReference>
<sequence length="863" mass="88920">MGGWGPWPQRGPGAEPLALFFPAGVMSLTLRLAWRELRGGMRGWWLALACLVLGVAAMAAVGELRAAVAAGLAQDGRRILGGDLEIDAGAEEVPGAVGDWLMARGARLSAVVRLRSLLVAPSGARALVEVKAVDAAWPLVGTAGLAPPQTLAAGLARRDGRYGLLAEPVVLDRLGLRIGARVRLGEAEFELRGALTREPDRVGASGIFGPHVLIAAAALPATGLIQPGSLDDHALRAVVPAGSDVAALAGQLKARFAPLGLRVHEVGDAAPGLQRFVDRTALFLGLVGLTTLLMGGIGVANGVRAWLERRARSLAILRCLGASDRLIFALVASEIALLAAFGIGLGLGVGAILPVLLGGPLAGVLPLPLRPGVYPGALALAALYGTLTAAAFALWPLARGARIAGAALFRDALLPAPVRPGAGPLAVIVALALALVALTLTAAPDRRLALWFCIVVAGAYVLLRFVATGLMRLARGLEKHAIVPWARLGLANLHRGGSTTPLMLLSLGLGLSTLSTVALIEANLRRQVAEELPARAPSLYFIDIQRNELDRFNALLRAAPEVAEVTEVPNLRARIVAVAGVPAEQVKASPESAWALRGDRGLTYAASPPPGTRLVAGTWWAADYNGPPLVSLDAGMARGWGVGVGDVLRVNVLGRTLDLRIASLRAIDWSSLGINFIMVASPGLLSQAPHGYIAALRVAAGEEGRLLRAVTDALPNVTGIPLAEVLRAIAALLGEVSAALMAAGGLTLIAGAMVLAGAVAAGQRRRRREAVILRTLGATRAQLVAAWLTEFATIGLAAGLIAALIGSVASYGVIRLIQGGDWQFAPIPLLAPLLGALALILVIGAGGLAATLRARPAALLRNE</sequence>
<feature type="transmembrane region" description="Helical" evidence="6">
    <location>
        <begin position="448"/>
        <end position="467"/>
    </location>
</feature>
<feature type="domain" description="ABC3 transporter permease C-terminal" evidence="7">
    <location>
        <begin position="743"/>
        <end position="854"/>
    </location>
</feature>
<evidence type="ECO:0000256" key="1">
    <source>
        <dbReference type="ARBA" id="ARBA00004651"/>
    </source>
</evidence>
<feature type="transmembrane region" description="Helical" evidence="6">
    <location>
        <begin position="43"/>
        <end position="62"/>
    </location>
</feature>
<dbReference type="AlphaFoldDB" id="A0A8J4H948"/>
<feature type="transmembrane region" description="Helical" evidence="6">
    <location>
        <begin position="738"/>
        <end position="762"/>
    </location>
</feature>
<feature type="transmembrane region" description="Helical" evidence="6">
    <location>
        <begin position="16"/>
        <end position="34"/>
    </location>
</feature>
<reference evidence="8" key="1">
    <citation type="journal article" date="2020" name="mSystems">
        <title>Genome- and Community-Level Interaction Insights into Carbon Utilization and Element Cycling Functions of Hydrothermarchaeota in Hydrothermal Sediment.</title>
        <authorList>
            <person name="Zhou Z."/>
            <person name="Liu Y."/>
            <person name="Xu W."/>
            <person name="Pan J."/>
            <person name="Luo Z.H."/>
            <person name="Li M."/>
        </authorList>
    </citation>
    <scope>NUCLEOTIDE SEQUENCE</scope>
    <source>
        <strain evidence="8">SpSt-997</strain>
    </source>
</reference>
<feature type="transmembrane region" description="Helical" evidence="6">
    <location>
        <begin position="783"/>
        <end position="809"/>
    </location>
</feature>
<feature type="domain" description="ABC3 transporter permease C-terminal" evidence="7">
    <location>
        <begin position="287"/>
        <end position="399"/>
    </location>
</feature>
<evidence type="ECO:0000313" key="8">
    <source>
        <dbReference type="EMBL" id="HGC42053.1"/>
    </source>
</evidence>
<dbReference type="Pfam" id="PF02687">
    <property type="entry name" value="FtsX"/>
    <property type="match status" value="2"/>
</dbReference>
<evidence type="ECO:0000256" key="3">
    <source>
        <dbReference type="ARBA" id="ARBA00022692"/>
    </source>
</evidence>
<comment type="subcellular location">
    <subcellularLocation>
        <location evidence="1">Cell membrane</location>
        <topology evidence="1">Multi-pass membrane protein</topology>
    </subcellularLocation>
</comment>
<feature type="transmembrane region" description="Helical" evidence="6">
    <location>
        <begin position="829"/>
        <end position="852"/>
    </location>
</feature>
<protein>
    <submittedName>
        <fullName evidence="8">FtsX-like permease family protein</fullName>
    </submittedName>
</protein>
<evidence type="ECO:0000259" key="7">
    <source>
        <dbReference type="Pfam" id="PF02687"/>
    </source>
</evidence>
<proteinExistence type="predicted"/>
<evidence type="ECO:0000256" key="2">
    <source>
        <dbReference type="ARBA" id="ARBA00022475"/>
    </source>
</evidence>
<gene>
    <name evidence="8" type="ORF">ENY07_02360</name>
</gene>